<reference evidence="9 10" key="1">
    <citation type="submission" date="2020-02" db="EMBL/GenBank/DDBJ databases">
        <authorList>
            <person name="Ferguson B K."/>
        </authorList>
    </citation>
    <scope>NUCLEOTIDE SEQUENCE [LARGE SCALE GENOMIC DNA]</scope>
</reference>
<dbReference type="GO" id="GO:0008270">
    <property type="term" value="F:zinc ion binding"/>
    <property type="evidence" value="ECO:0007669"/>
    <property type="project" value="UniProtKB-KW"/>
</dbReference>
<dbReference type="InterPro" id="IPR011422">
    <property type="entry name" value="BRAP2/ETP1_RRM"/>
</dbReference>
<dbReference type="CDD" id="cd16457">
    <property type="entry name" value="RING-H2_BRAP2"/>
    <property type="match status" value="1"/>
</dbReference>
<evidence type="ECO:0000256" key="1">
    <source>
        <dbReference type="ARBA" id="ARBA00022723"/>
    </source>
</evidence>
<dbReference type="GO" id="GO:0016567">
    <property type="term" value="P:protein ubiquitination"/>
    <property type="evidence" value="ECO:0007669"/>
    <property type="project" value="TreeGrafter"/>
</dbReference>
<evidence type="ECO:0000259" key="8">
    <source>
        <dbReference type="PROSITE" id="PS50271"/>
    </source>
</evidence>
<evidence type="ECO:0000256" key="3">
    <source>
        <dbReference type="ARBA" id="ARBA00022833"/>
    </source>
</evidence>
<dbReference type="InterPro" id="IPR013083">
    <property type="entry name" value="Znf_RING/FYVE/PHD"/>
</dbReference>
<dbReference type="Proteomes" id="UP000479190">
    <property type="component" value="Unassembled WGS sequence"/>
</dbReference>
<feature type="region of interest" description="Disordered" evidence="6">
    <location>
        <begin position="21"/>
        <end position="93"/>
    </location>
</feature>
<dbReference type="InterPro" id="IPR047243">
    <property type="entry name" value="RING-H2_BRAP2"/>
</dbReference>
<dbReference type="InterPro" id="IPR001607">
    <property type="entry name" value="Znf_UBP"/>
</dbReference>
<dbReference type="GO" id="GO:0005737">
    <property type="term" value="C:cytoplasm"/>
    <property type="evidence" value="ECO:0007669"/>
    <property type="project" value="TreeGrafter"/>
</dbReference>
<evidence type="ECO:0000256" key="4">
    <source>
        <dbReference type="PROSITE-ProRule" id="PRU00502"/>
    </source>
</evidence>
<gene>
    <name evidence="9" type="ORF">TBRA_LOCUS12666</name>
</gene>
<proteinExistence type="predicted"/>
<feature type="domain" description="UBP-type" evidence="8">
    <location>
        <begin position="279"/>
        <end position="373"/>
    </location>
</feature>
<dbReference type="OrthoDB" id="273556at2759"/>
<dbReference type="SMART" id="SM00184">
    <property type="entry name" value="RING"/>
    <property type="match status" value="1"/>
</dbReference>
<keyword evidence="5" id="KW-0175">Coiled coil</keyword>
<dbReference type="SMART" id="SM00290">
    <property type="entry name" value="ZnF_UBP"/>
    <property type="match status" value="1"/>
</dbReference>
<evidence type="ECO:0000259" key="7">
    <source>
        <dbReference type="PROSITE" id="PS50089"/>
    </source>
</evidence>
<feature type="coiled-coil region" evidence="5">
    <location>
        <begin position="397"/>
        <end position="519"/>
    </location>
</feature>
<evidence type="ECO:0000256" key="5">
    <source>
        <dbReference type="SAM" id="Coils"/>
    </source>
</evidence>
<feature type="compositionally biased region" description="Polar residues" evidence="6">
    <location>
        <begin position="63"/>
        <end position="75"/>
    </location>
</feature>
<dbReference type="GO" id="GO:0003676">
    <property type="term" value="F:nucleic acid binding"/>
    <property type="evidence" value="ECO:0007669"/>
    <property type="project" value="InterPro"/>
</dbReference>
<sequence>MSVPLITLCVIRIEIDNPELSADSSTMNKNTKKMRGRREPRNITVETYASPDDGPFPLLPKSANLQSTESQSTSRENSEEKTNAPSSATNPDNACGAVASNVIDDQIKFVSGNPFVEVTKGILHLFKENSLTDMHSEQNQSNTICILSVPCTMTCHDLVSFTAACHQNIQYFRIIRDGNPNNYMVLITFRTPSAACEFYETYNGSPYNSLEPETVCHMVFVSQVETADNGLPLAGHTELPSCPVCLEKMDESVDGILTILCNHTFHADCLVKWGDTSCPVCRYAQTPEPVADSHCMECDAEATNEALWICLICGHVGCGRYDQSHAFEHYQDTHHCYAMELGQNRVWDYVGDHWVDRLLQNKDGKMVENGQEPMKGGSGSMDEKVDSVQLEFTYLLTSQLETQRQYFEERLDKIEQRASAETNELKEKVDHLSEENDKMKTQLAVLNRDKQNLEKKLQGSSSKLSKLQTQLTEEKELRLALQRNQTSWQEKHKKLQDEMNDYKEKKESETTDLREQIRDLMFFIEAQKQIENSAEKEEIASGRIVVGPGSTKTKSKREKKH</sequence>
<accession>A0A6H5ITT3</accession>
<protein>
    <recommendedName>
        <fullName evidence="11">BRCA1-associated protein</fullName>
    </recommendedName>
</protein>
<keyword evidence="2 4" id="KW-0863">Zinc-finger</keyword>
<dbReference type="Pfam" id="PF07576">
    <property type="entry name" value="BRAP2"/>
    <property type="match status" value="1"/>
</dbReference>
<dbReference type="GO" id="GO:0061630">
    <property type="term" value="F:ubiquitin protein ligase activity"/>
    <property type="evidence" value="ECO:0007669"/>
    <property type="project" value="TreeGrafter"/>
</dbReference>
<dbReference type="SUPFAM" id="SSF54928">
    <property type="entry name" value="RNA-binding domain, RBD"/>
    <property type="match status" value="1"/>
</dbReference>
<organism evidence="9 10">
    <name type="scientific">Trichogramma brassicae</name>
    <dbReference type="NCBI Taxonomy" id="86971"/>
    <lineage>
        <taxon>Eukaryota</taxon>
        <taxon>Metazoa</taxon>
        <taxon>Ecdysozoa</taxon>
        <taxon>Arthropoda</taxon>
        <taxon>Hexapoda</taxon>
        <taxon>Insecta</taxon>
        <taxon>Pterygota</taxon>
        <taxon>Neoptera</taxon>
        <taxon>Endopterygota</taxon>
        <taxon>Hymenoptera</taxon>
        <taxon>Apocrita</taxon>
        <taxon>Proctotrupomorpha</taxon>
        <taxon>Chalcidoidea</taxon>
        <taxon>Trichogrammatidae</taxon>
        <taxon>Trichogramma</taxon>
    </lineage>
</organism>
<feature type="region of interest" description="Disordered" evidence="6">
    <location>
        <begin position="534"/>
        <end position="561"/>
    </location>
</feature>
<name>A0A6H5ITT3_9HYME</name>
<feature type="domain" description="RING-type" evidence="7">
    <location>
        <begin position="242"/>
        <end position="282"/>
    </location>
</feature>
<dbReference type="EMBL" id="CADCXV010001078">
    <property type="protein sequence ID" value="CAB0040976.1"/>
    <property type="molecule type" value="Genomic_DNA"/>
</dbReference>
<dbReference type="Gene3D" id="3.30.40.10">
    <property type="entry name" value="Zinc/RING finger domain, C3HC4 (zinc finger)"/>
    <property type="match status" value="2"/>
</dbReference>
<evidence type="ECO:0000313" key="10">
    <source>
        <dbReference type="Proteomes" id="UP000479190"/>
    </source>
</evidence>
<dbReference type="PROSITE" id="PS50271">
    <property type="entry name" value="ZF_UBP"/>
    <property type="match status" value="1"/>
</dbReference>
<feature type="compositionally biased region" description="Polar residues" evidence="6">
    <location>
        <begin position="83"/>
        <end position="92"/>
    </location>
</feature>
<dbReference type="AlphaFoldDB" id="A0A6H5ITT3"/>
<evidence type="ECO:0000256" key="2">
    <source>
        <dbReference type="ARBA" id="ARBA00022771"/>
    </source>
</evidence>
<dbReference type="GO" id="GO:0007265">
    <property type="term" value="P:Ras protein signal transduction"/>
    <property type="evidence" value="ECO:0007669"/>
    <property type="project" value="TreeGrafter"/>
</dbReference>
<dbReference type="Pfam" id="PF02148">
    <property type="entry name" value="zf-UBP"/>
    <property type="match status" value="1"/>
</dbReference>
<dbReference type="SUPFAM" id="SSF57850">
    <property type="entry name" value="RING/U-box"/>
    <property type="match status" value="2"/>
</dbReference>
<dbReference type="PANTHER" id="PTHR24007">
    <property type="entry name" value="BRCA1-ASSOCIATED PROTEIN"/>
    <property type="match status" value="1"/>
</dbReference>
<keyword evidence="1" id="KW-0479">Metal-binding</keyword>
<dbReference type="PROSITE" id="PS50089">
    <property type="entry name" value="ZF_RING_2"/>
    <property type="match status" value="1"/>
</dbReference>
<keyword evidence="3" id="KW-0862">Zinc</keyword>
<evidence type="ECO:0000313" key="9">
    <source>
        <dbReference type="EMBL" id="CAB0040976.1"/>
    </source>
</evidence>
<keyword evidence="10" id="KW-1185">Reference proteome</keyword>
<evidence type="ECO:0000256" key="6">
    <source>
        <dbReference type="SAM" id="MobiDB-lite"/>
    </source>
</evidence>
<dbReference type="Pfam" id="PF13639">
    <property type="entry name" value="zf-RING_2"/>
    <property type="match status" value="1"/>
</dbReference>
<dbReference type="PANTHER" id="PTHR24007:SF7">
    <property type="entry name" value="BRCA1-ASSOCIATED PROTEIN"/>
    <property type="match status" value="1"/>
</dbReference>
<evidence type="ECO:0008006" key="11">
    <source>
        <dbReference type="Google" id="ProtNLM"/>
    </source>
</evidence>
<dbReference type="InterPro" id="IPR035979">
    <property type="entry name" value="RBD_domain_sf"/>
</dbReference>
<dbReference type="InterPro" id="IPR001841">
    <property type="entry name" value="Znf_RING"/>
</dbReference>